<comment type="subcellular location">
    <subcellularLocation>
        <location evidence="1">Cell inner membrane</location>
        <topology evidence="1">Multi-pass membrane protein</topology>
    </subcellularLocation>
</comment>
<keyword evidence="3 5" id="KW-0807">Transducer</keyword>
<dbReference type="SMART" id="SM00283">
    <property type="entry name" value="MA"/>
    <property type="match status" value="1"/>
</dbReference>
<evidence type="ECO:0000313" key="10">
    <source>
        <dbReference type="EMBL" id="RAI36554.1"/>
    </source>
</evidence>
<evidence type="ECO:0000256" key="2">
    <source>
        <dbReference type="ARBA" id="ARBA00022519"/>
    </source>
</evidence>
<dbReference type="PROSITE" id="PS50192">
    <property type="entry name" value="T_SNARE"/>
    <property type="match status" value="1"/>
</dbReference>
<evidence type="ECO:0000256" key="6">
    <source>
        <dbReference type="SAM" id="Phobius"/>
    </source>
</evidence>
<dbReference type="InterPro" id="IPR004090">
    <property type="entry name" value="Chemotax_Me-accpt_rcpt"/>
</dbReference>
<evidence type="ECO:0000259" key="7">
    <source>
        <dbReference type="PROSITE" id="PS50111"/>
    </source>
</evidence>
<dbReference type="InterPro" id="IPR003660">
    <property type="entry name" value="HAMP_dom"/>
</dbReference>
<feature type="transmembrane region" description="Helical" evidence="6">
    <location>
        <begin position="14"/>
        <end position="35"/>
    </location>
</feature>
<keyword evidence="2" id="KW-1003">Cell membrane</keyword>
<evidence type="ECO:0000259" key="9">
    <source>
        <dbReference type="PROSITE" id="PS50885"/>
    </source>
</evidence>
<name>A0A327KEH3_9BRAD</name>
<keyword evidence="6" id="KW-0812">Transmembrane</keyword>
<dbReference type="Pfam" id="PF05227">
    <property type="entry name" value="CHASE3"/>
    <property type="match status" value="1"/>
</dbReference>
<sequence>MIRRFSDLGTLRKISIAFVCLLAVSFAISGISWVVTGRLESAAQMTEHTYKVLMRVDTLVAAMVDRETGIRGYLLSGDARFLEPLRNGETTYAKALAEVRQLTADNPAQQRRFDDVDRMVQSWKQAVSDRVQSILQNPAKLDEARQIELSGAGKTAMDGIRAKAKEISDIELSLLKERSGAAAAAAELARVTMIGGAVVILAMVGGFLMLLNKGMVQPMVAISRAVQSVPAGESPVVPGGERKDEIGDIARAFAANAERMAALAKQQRERDERAAVERKQAMLGLADRFDAAVGEIVRTVSTASSHLEGAAVTLSKTAETTQTLSTTVATASEETSANVQSVASATNQMSSSVGEISRQVAESARIAGEAVQQAQRTDDQINELSQAANRIGDVIKLITAIAEQTNLLALNATIEAARAGEAGKGFAVVAQEVKALAAQTGKATGDISAQIAGMQSATQVAVGAIKEIGGTIKRISDISGSIAAAVEEQGAATHEIARNVQQAAQGTTQVADNISQVNLGAGETGAAASQVLSSAQSLAGESNRLKTEIETFLSMVRAA</sequence>
<evidence type="ECO:0000256" key="5">
    <source>
        <dbReference type="PROSITE-ProRule" id="PRU00284"/>
    </source>
</evidence>
<dbReference type="Pfam" id="PF00672">
    <property type="entry name" value="HAMP"/>
    <property type="match status" value="1"/>
</dbReference>
<evidence type="ECO:0000256" key="4">
    <source>
        <dbReference type="ARBA" id="ARBA00029447"/>
    </source>
</evidence>
<protein>
    <submittedName>
        <fullName evidence="10">Chemotaxis protein</fullName>
    </submittedName>
</protein>
<evidence type="ECO:0000256" key="3">
    <source>
        <dbReference type="ARBA" id="ARBA00023224"/>
    </source>
</evidence>
<dbReference type="InterPro" id="IPR007891">
    <property type="entry name" value="CHASE3"/>
</dbReference>
<evidence type="ECO:0000259" key="8">
    <source>
        <dbReference type="PROSITE" id="PS50192"/>
    </source>
</evidence>
<dbReference type="Gene3D" id="6.10.340.10">
    <property type="match status" value="1"/>
</dbReference>
<feature type="domain" description="Methyl-accepting transducer" evidence="7">
    <location>
        <begin position="296"/>
        <end position="539"/>
    </location>
</feature>
<dbReference type="PANTHER" id="PTHR32089:SF112">
    <property type="entry name" value="LYSOZYME-LIKE PROTEIN-RELATED"/>
    <property type="match status" value="1"/>
</dbReference>
<comment type="caution">
    <text evidence="10">The sequence shown here is derived from an EMBL/GenBank/DDBJ whole genome shotgun (WGS) entry which is preliminary data.</text>
</comment>
<dbReference type="RefSeq" id="WP_111358400.1">
    <property type="nucleotide sequence ID" value="NZ_NHSK01000097.1"/>
</dbReference>
<dbReference type="EMBL" id="NPEU01000214">
    <property type="protein sequence ID" value="RAI36554.1"/>
    <property type="molecule type" value="Genomic_DNA"/>
</dbReference>
<evidence type="ECO:0000313" key="11">
    <source>
        <dbReference type="Proteomes" id="UP000248863"/>
    </source>
</evidence>
<evidence type="ECO:0000256" key="1">
    <source>
        <dbReference type="ARBA" id="ARBA00004429"/>
    </source>
</evidence>
<dbReference type="InterPro" id="IPR000727">
    <property type="entry name" value="T_SNARE_dom"/>
</dbReference>
<dbReference type="InterPro" id="IPR004089">
    <property type="entry name" value="MCPsignal_dom"/>
</dbReference>
<reference evidence="10 11" key="1">
    <citation type="submission" date="2017-07" db="EMBL/GenBank/DDBJ databases">
        <title>Draft Genome Sequences of Select Purple Nonsulfur Bacteria.</title>
        <authorList>
            <person name="Lasarre B."/>
            <person name="Mckinlay J.B."/>
        </authorList>
    </citation>
    <scope>NUCLEOTIDE SEQUENCE [LARGE SCALE GENOMIC DNA]</scope>
    <source>
        <strain evidence="10 11">DSM 11907</strain>
    </source>
</reference>
<dbReference type="GO" id="GO:0005886">
    <property type="term" value="C:plasma membrane"/>
    <property type="evidence" value="ECO:0007669"/>
    <property type="project" value="UniProtKB-SubCell"/>
</dbReference>
<keyword evidence="6" id="KW-1133">Transmembrane helix</keyword>
<gene>
    <name evidence="10" type="ORF">CH338_17405</name>
</gene>
<dbReference type="Gene3D" id="1.10.287.950">
    <property type="entry name" value="Methyl-accepting chemotaxis protein"/>
    <property type="match status" value="1"/>
</dbReference>
<dbReference type="CDD" id="cd19410">
    <property type="entry name" value="HK9-like_sensor"/>
    <property type="match status" value="1"/>
</dbReference>
<keyword evidence="11" id="KW-1185">Reference proteome</keyword>
<keyword evidence="6" id="KW-0472">Membrane</keyword>
<feature type="transmembrane region" description="Helical" evidence="6">
    <location>
        <begin position="188"/>
        <end position="211"/>
    </location>
</feature>
<organism evidence="10 11">
    <name type="scientific">Rhodoplanes elegans</name>
    <dbReference type="NCBI Taxonomy" id="29408"/>
    <lineage>
        <taxon>Bacteria</taxon>
        <taxon>Pseudomonadati</taxon>
        <taxon>Pseudomonadota</taxon>
        <taxon>Alphaproteobacteria</taxon>
        <taxon>Hyphomicrobiales</taxon>
        <taxon>Nitrobacteraceae</taxon>
        <taxon>Rhodoplanes</taxon>
    </lineage>
</organism>
<dbReference type="OrthoDB" id="8320983at2"/>
<accession>A0A327KEH3</accession>
<dbReference type="GO" id="GO:0007165">
    <property type="term" value="P:signal transduction"/>
    <property type="evidence" value="ECO:0007669"/>
    <property type="project" value="UniProtKB-KW"/>
</dbReference>
<proteinExistence type="inferred from homology"/>
<dbReference type="PRINTS" id="PR00260">
    <property type="entry name" value="CHEMTRNSDUCR"/>
</dbReference>
<dbReference type="PROSITE" id="PS50111">
    <property type="entry name" value="CHEMOTAXIS_TRANSDUC_2"/>
    <property type="match status" value="1"/>
</dbReference>
<dbReference type="PROSITE" id="PS50885">
    <property type="entry name" value="HAMP"/>
    <property type="match status" value="1"/>
</dbReference>
<dbReference type="Pfam" id="PF00015">
    <property type="entry name" value="MCPsignal"/>
    <property type="match status" value="1"/>
</dbReference>
<dbReference type="AlphaFoldDB" id="A0A327KEH3"/>
<dbReference type="GO" id="GO:0006935">
    <property type="term" value="P:chemotaxis"/>
    <property type="evidence" value="ECO:0007669"/>
    <property type="project" value="InterPro"/>
</dbReference>
<feature type="domain" description="T-SNARE coiled-coil homology" evidence="8">
    <location>
        <begin position="455"/>
        <end position="517"/>
    </location>
</feature>
<dbReference type="Proteomes" id="UP000248863">
    <property type="component" value="Unassembled WGS sequence"/>
</dbReference>
<dbReference type="SUPFAM" id="SSF58104">
    <property type="entry name" value="Methyl-accepting chemotaxis protein (MCP) signaling domain"/>
    <property type="match status" value="1"/>
</dbReference>
<dbReference type="PANTHER" id="PTHR32089">
    <property type="entry name" value="METHYL-ACCEPTING CHEMOTAXIS PROTEIN MCPB"/>
    <property type="match status" value="1"/>
</dbReference>
<comment type="similarity">
    <text evidence="4">Belongs to the methyl-accepting chemotaxis (MCP) protein family.</text>
</comment>
<feature type="domain" description="HAMP" evidence="9">
    <location>
        <begin position="213"/>
        <end position="265"/>
    </location>
</feature>
<dbReference type="GO" id="GO:0004888">
    <property type="term" value="F:transmembrane signaling receptor activity"/>
    <property type="evidence" value="ECO:0007669"/>
    <property type="project" value="InterPro"/>
</dbReference>
<keyword evidence="2" id="KW-0997">Cell inner membrane</keyword>